<name>A0A0V0QLE8_PSEPJ</name>
<dbReference type="SMART" id="SM00710">
    <property type="entry name" value="PbH1"/>
    <property type="match status" value="10"/>
</dbReference>
<keyword evidence="1" id="KW-0472">Membrane</keyword>
<dbReference type="InParanoid" id="A0A0V0QLE8"/>
<keyword evidence="3" id="KW-1185">Reference proteome</keyword>
<reference evidence="2 3" key="1">
    <citation type="journal article" date="2015" name="Sci. Rep.">
        <title>Genome of the facultative scuticociliatosis pathogen Pseudocohnilembus persalinus provides insight into its virulence through horizontal gene transfer.</title>
        <authorList>
            <person name="Xiong J."/>
            <person name="Wang G."/>
            <person name="Cheng J."/>
            <person name="Tian M."/>
            <person name="Pan X."/>
            <person name="Warren A."/>
            <person name="Jiang C."/>
            <person name="Yuan D."/>
            <person name="Miao W."/>
        </authorList>
    </citation>
    <scope>NUCLEOTIDE SEQUENCE [LARGE SCALE GENOMIC DNA]</scope>
    <source>
        <strain evidence="2">36N120E</strain>
    </source>
</reference>
<comment type="caution">
    <text evidence="2">The sequence shown here is derived from an EMBL/GenBank/DDBJ whole genome shotgun (WGS) entry which is preliminary data.</text>
</comment>
<organism evidence="2 3">
    <name type="scientific">Pseudocohnilembus persalinus</name>
    <name type="common">Ciliate</name>
    <dbReference type="NCBI Taxonomy" id="266149"/>
    <lineage>
        <taxon>Eukaryota</taxon>
        <taxon>Sar</taxon>
        <taxon>Alveolata</taxon>
        <taxon>Ciliophora</taxon>
        <taxon>Intramacronucleata</taxon>
        <taxon>Oligohymenophorea</taxon>
        <taxon>Scuticociliatia</taxon>
        <taxon>Philasterida</taxon>
        <taxon>Pseudocohnilembidae</taxon>
        <taxon>Pseudocohnilembus</taxon>
    </lineage>
</organism>
<dbReference type="InterPro" id="IPR006626">
    <property type="entry name" value="PbH1"/>
</dbReference>
<sequence>MSPTCFKKYLSNLEIGEVNKTFIQQQTHIVDIQCSNVQNEQPIDIFIDFQRDGEEKFNEIQINLNLVVEQKEQFNQLQNDGEDTEEILLLCNCEKIDIFNVNVDFETKVYFKIQNNQIDENKIIQYRPYFQHSSFYLQNINHIEMKNITFKDIENIDIEGTNKLFWDDLQFVDCYKQSELSILKENESLIKITPNLNSLDKEKKDLIYQLHNIEFKNITCIMGITIDYLYNLSLNDIKFDSNQAETTFIYIQNSIINNFSNIYFTNNSVENQKMSAFSSKVSAGSFMVFYKCSIDSQIQDILIENNSLGIFLSEYDLQFINFLHFYNCFIYSDMKNLRVLNNLVSTQDLDYQYMQISDITISIFQFHECDLVLNIQDGTYNENIVLFPDIIDSQFLTWYYKIQLVIFNFEDSKLMENLNFNQNFFSQNIGMQGLAFQKNIRYNNDKIEININQNQFVNNSGICPRNILFLNTQCQGIVKIENNQFQNNILVLRDYPVPNGNNIAIQETYSLYNQYQNSKISISYNNFTNNYGNRGTCIKLINVQYQDNQIDHNLFYLNDASQYGGSIYYENTIQNTKPLSIIQNKFKQNFASLGAAIFISYGTIVVINDNTFQGQFAQNLGGAIYIKDLSVNLQVQRNFFQHNYAQEGGAIYVNSVNSGNIKNNTFSINLASQLGGALLFENQLVQYDLKIHENIFKHNQAILGGGVLCIKGWFWGNNVGNIKILDIKSNLFQENQSTQSGGQQFESDLILHNYIEGNNSTITYTQPIVFNCTNGEYYDEQSFTCKMCLSGYYNYNIQNNFIYCEKCPPNANCEGSYEGLYVNEGQWVDQQYKSIIKCEYNQKACRGGQYFEDQCLQGYEGFICHFCVFILPFILFKSLDLITCDLVNDKRYVSYDYSIACDSDQYYSQNLLVAIISAVVWGFIFPLFFVYKLQIKKKNNDKIKQKLLKIQQQNKQQNLSYAYPVPYYLKISKEYFFGFLAFNNCEIRGNFDNNKIIKNEIIMKELIIYMQYYTIIFFSEITLTGQISENYIFNNVIDFTDVIGIEGFNIKNYQNFYNLVSFSYPEFFEGKINNNHFHNNAIAINPEQEIQFEEFFQSQNLSILFLYNQQIIKQFDISSNVFMQNYWLSAIVIKRFTIRQVLIKEELAFLNIYENLVQDNDGLSLGSIIILDYNFDGQLNIYLNEIFQNDYSLYNQEILFANSIAIEGNINQENQEKIHIYQNLIKRNYGNIGTGIKIINIKIRYLIIEQNEITLNKAYEYGGALFISNIQDLIYGVIIRQNIIFDNKANIGGGLYIEKVENFYFYNNFLENNQGTVWGGAVFSQNIKFQQYFQNSFDTNMSKEGGALFFTGYETEDIVLEQNYFELNSAYYNGGAILFENVMVRSQISIIKNEFQLSHADNGGAMVVRGWSWGDNTMDSKNFEIKNNYFEKNLAFSSAGIIYFIKSTKHQSALLSEIIIIQDNYFYQNYGGSGTIVKFGNIIITDDLKQKLQQKITSLNVFKENGGKTDKLRPVLFNCTEGEYYSKVKLACLSCKNGSYNYNITENFYSCLQCPKNTICEGGYDGLRILKNTWINKEMTQVFPCEKNPEACIGGSNYDEQCLQGYQGPLCQILYKLPNSLQDYISQLTSIIDGYTSTEMCILPQIVENNYLLSELIWKYIWSILVFSFVIFLAKLLKLGFMKDIPFSCYLNQFLVLAMPSFVEKTIKLVLCENVGEQSYVMEDYSIECQSDQYFYQNVIFGAYKVELNLGQNMDGYLDNLNINIGTFIDKLQ</sequence>
<dbReference type="EMBL" id="LDAU01000151">
    <property type="protein sequence ID" value="KRX02816.1"/>
    <property type="molecule type" value="Genomic_DNA"/>
</dbReference>
<keyword evidence="1" id="KW-0812">Transmembrane</keyword>
<dbReference type="InterPro" id="IPR011050">
    <property type="entry name" value="Pectin_lyase_fold/virulence"/>
</dbReference>
<gene>
    <name evidence="2" type="ORF">PPERSA_04019</name>
</gene>
<dbReference type="PANTHER" id="PTHR11319:SF35">
    <property type="entry name" value="OUTER MEMBRANE PROTEIN PMPC-RELATED"/>
    <property type="match status" value="1"/>
</dbReference>
<protein>
    <submittedName>
        <fullName evidence="2">Pectin lyase fold/virulence factor</fullName>
    </submittedName>
</protein>
<feature type="transmembrane region" description="Helical" evidence="1">
    <location>
        <begin position="1006"/>
        <end position="1025"/>
    </location>
</feature>
<accession>A0A0V0QLE8</accession>
<evidence type="ECO:0000256" key="1">
    <source>
        <dbReference type="SAM" id="Phobius"/>
    </source>
</evidence>
<dbReference type="GO" id="GO:0016829">
    <property type="term" value="F:lyase activity"/>
    <property type="evidence" value="ECO:0007669"/>
    <property type="project" value="UniProtKB-KW"/>
</dbReference>
<keyword evidence="2" id="KW-0456">Lyase</keyword>
<evidence type="ECO:0000313" key="3">
    <source>
        <dbReference type="Proteomes" id="UP000054937"/>
    </source>
</evidence>
<dbReference type="PANTHER" id="PTHR11319">
    <property type="entry name" value="G PROTEIN-COUPLED RECEPTOR-RELATED"/>
    <property type="match status" value="1"/>
</dbReference>
<feature type="transmembrane region" description="Helical" evidence="1">
    <location>
        <begin position="911"/>
        <end position="931"/>
    </location>
</feature>
<dbReference type="OrthoDB" id="77931at2759"/>
<dbReference type="SUPFAM" id="SSF51126">
    <property type="entry name" value="Pectin lyase-like"/>
    <property type="match status" value="3"/>
</dbReference>
<evidence type="ECO:0000313" key="2">
    <source>
        <dbReference type="EMBL" id="KRX02816.1"/>
    </source>
</evidence>
<dbReference type="Proteomes" id="UP000054937">
    <property type="component" value="Unassembled WGS sequence"/>
</dbReference>
<feature type="transmembrane region" description="Helical" evidence="1">
    <location>
        <begin position="1657"/>
        <end position="1677"/>
    </location>
</feature>
<keyword evidence="1" id="KW-1133">Transmembrane helix</keyword>
<proteinExistence type="predicted"/>